<comment type="caution">
    <text evidence="6">The sequence shown here is derived from an EMBL/GenBank/DDBJ whole genome shotgun (WGS) entry which is preliminary data.</text>
</comment>
<dbReference type="InterPro" id="IPR001206">
    <property type="entry name" value="Diacylglycerol_kinase_cat_dom"/>
</dbReference>
<accession>A0ABP9D5G4</accession>
<reference evidence="7" key="1">
    <citation type="journal article" date="2019" name="Int. J. Syst. Evol. Microbiol.">
        <title>The Global Catalogue of Microorganisms (GCM) 10K type strain sequencing project: providing services to taxonomists for standard genome sequencing and annotation.</title>
        <authorList>
            <consortium name="The Broad Institute Genomics Platform"/>
            <consortium name="The Broad Institute Genome Sequencing Center for Infectious Disease"/>
            <person name="Wu L."/>
            <person name="Ma J."/>
        </authorList>
    </citation>
    <scope>NUCLEOTIDE SEQUENCE [LARGE SCALE GENOMIC DNA]</scope>
    <source>
        <strain evidence="7">JCM 18326</strain>
    </source>
</reference>
<dbReference type="EMBL" id="BAABJX010000010">
    <property type="protein sequence ID" value="GAA4823956.1"/>
    <property type="molecule type" value="Genomic_DNA"/>
</dbReference>
<evidence type="ECO:0000256" key="1">
    <source>
        <dbReference type="ARBA" id="ARBA00022679"/>
    </source>
</evidence>
<dbReference type="PROSITE" id="PS50146">
    <property type="entry name" value="DAGK"/>
    <property type="match status" value="1"/>
</dbReference>
<evidence type="ECO:0000313" key="6">
    <source>
        <dbReference type="EMBL" id="GAA4823956.1"/>
    </source>
</evidence>
<dbReference type="InterPro" id="IPR017438">
    <property type="entry name" value="ATP-NAD_kinase_N"/>
</dbReference>
<evidence type="ECO:0000259" key="5">
    <source>
        <dbReference type="PROSITE" id="PS50146"/>
    </source>
</evidence>
<dbReference type="RefSeq" id="WP_345369010.1">
    <property type="nucleotide sequence ID" value="NZ_BAABJX010000010.1"/>
</dbReference>
<gene>
    <name evidence="6" type="ORF">GCM10023331_05550</name>
</gene>
<evidence type="ECO:0000256" key="4">
    <source>
        <dbReference type="ARBA" id="ARBA00022840"/>
    </source>
</evidence>
<dbReference type="Gene3D" id="3.40.50.10330">
    <property type="entry name" value="Probable inorganic polyphosphate/atp-NAD kinase, domain 1"/>
    <property type="match status" value="1"/>
</dbReference>
<sequence length="295" mass="32869">MRVLFIINPIAGDIPKDEFIRFIKSEMIERELPLYTLYTTGEDDEQRLLRKVQEVKPHRIISVGGDGTLLLVCQTLLHKAIPIGIVPLGSANGMAEELGIPKNPIEALSVALDSLKKVPLDLILFNSHLYGMHIADVGMNAKLVEAYDKDPGRGLMTYAKYLLPVLENAPLLHFEILADGIEYHRQGYMLAIANAQKYGTGVIINPKGKFSDGKFELCILKDKSINTIMSAGLTIFSPELFRNESMEVISCEKASIKLKEKYMFQIDGEVIGEVDHITAEPVHNAIEVFVPHLRS</sequence>
<organism evidence="6 7">
    <name type="scientific">Algivirga pacifica</name>
    <dbReference type="NCBI Taxonomy" id="1162670"/>
    <lineage>
        <taxon>Bacteria</taxon>
        <taxon>Pseudomonadati</taxon>
        <taxon>Bacteroidota</taxon>
        <taxon>Cytophagia</taxon>
        <taxon>Cytophagales</taxon>
        <taxon>Flammeovirgaceae</taxon>
        <taxon>Algivirga</taxon>
    </lineage>
</organism>
<evidence type="ECO:0000256" key="2">
    <source>
        <dbReference type="ARBA" id="ARBA00022741"/>
    </source>
</evidence>
<dbReference type="Pfam" id="PF00781">
    <property type="entry name" value="DAGK_cat"/>
    <property type="match status" value="1"/>
</dbReference>
<feature type="domain" description="DAGKc" evidence="5">
    <location>
        <begin position="1"/>
        <end position="129"/>
    </location>
</feature>
<keyword evidence="7" id="KW-1185">Reference proteome</keyword>
<protein>
    <submittedName>
        <fullName evidence="6">Diacylglycerol kinase family lipid kinase</fullName>
    </submittedName>
</protein>
<dbReference type="Proteomes" id="UP001500298">
    <property type="component" value="Unassembled WGS sequence"/>
</dbReference>
<keyword evidence="2" id="KW-0547">Nucleotide-binding</keyword>
<dbReference type="InterPro" id="IPR045540">
    <property type="entry name" value="YegS/DAGK_C"/>
</dbReference>
<dbReference type="InterPro" id="IPR050187">
    <property type="entry name" value="Lipid_Phosphate_FormReg"/>
</dbReference>
<proteinExistence type="predicted"/>
<evidence type="ECO:0000313" key="7">
    <source>
        <dbReference type="Proteomes" id="UP001500298"/>
    </source>
</evidence>
<dbReference type="SUPFAM" id="SSF111331">
    <property type="entry name" value="NAD kinase/diacylglycerol kinase-like"/>
    <property type="match status" value="1"/>
</dbReference>
<dbReference type="Gene3D" id="2.60.200.40">
    <property type="match status" value="1"/>
</dbReference>
<dbReference type="InterPro" id="IPR016064">
    <property type="entry name" value="NAD/diacylglycerol_kinase_sf"/>
</dbReference>
<dbReference type="SMART" id="SM00046">
    <property type="entry name" value="DAGKc"/>
    <property type="match status" value="1"/>
</dbReference>
<dbReference type="PANTHER" id="PTHR12358">
    <property type="entry name" value="SPHINGOSINE KINASE"/>
    <property type="match status" value="1"/>
</dbReference>
<keyword evidence="4" id="KW-0067">ATP-binding</keyword>
<dbReference type="GO" id="GO:0016301">
    <property type="term" value="F:kinase activity"/>
    <property type="evidence" value="ECO:0007669"/>
    <property type="project" value="UniProtKB-KW"/>
</dbReference>
<name>A0ABP9D5G4_9BACT</name>
<keyword evidence="1" id="KW-0808">Transferase</keyword>
<dbReference type="Pfam" id="PF19279">
    <property type="entry name" value="YegS_C"/>
    <property type="match status" value="1"/>
</dbReference>
<evidence type="ECO:0000256" key="3">
    <source>
        <dbReference type="ARBA" id="ARBA00022777"/>
    </source>
</evidence>
<keyword evidence="3 6" id="KW-0418">Kinase</keyword>
<dbReference type="PANTHER" id="PTHR12358:SF106">
    <property type="entry name" value="LIPID KINASE YEGS"/>
    <property type="match status" value="1"/>
</dbReference>